<evidence type="ECO:0000313" key="2">
    <source>
        <dbReference type="Proteomes" id="UP000030143"/>
    </source>
</evidence>
<dbReference type="Proteomes" id="UP000030143">
    <property type="component" value="Unassembled WGS sequence"/>
</dbReference>
<reference evidence="1 2" key="1">
    <citation type="journal article" date="2015" name="Mol. Plant Microbe Interact.">
        <title>Genome, transcriptome, and functional analyses of Penicillium expansum provide new insights into secondary metabolism and pathogenicity.</title>
        <authorList>
            <person name="Ballester A.R."/>
            <person name="Marcet-Houben M."/>
            <person name="Levin E."/>
            <person name="Sela N."/>
            <person name="Selma-Lazaro C."/>
            <person name="Carmona L."/>
            <person name="Wisniewski M."/>
            <person name="Droby S."/>
            <person name="Gonzalez-Candelas L."/>
            <person name="Gabaldon T."/>
        </authorList>
    </citation>
    <scope>NUCLEOTIDE SEQUENCE [LARGE SCALE GENOMIC DNA]</scope>
    <source>
        <strain evidence="1 2">MD-8</strain>
    </source>
</reference>
<gene>
    <name evidence="1" type="ORF">PEX2_017230</name>
</gene>
<dbReference type="GeneID" id="27674417"/>
<dbReference type="EMBL" id="JQFZ01000029">
    <property type="protein sequence ID" value="KGO61817.1"/>
    <property type="molecule type" value="Genomic_DNA"/>
</dbReference>
<name>A0A0A2K267_PENEN</name>
<accession>A0A0A2K267</accession>
<dbReference type="VEuPathDB" id="FungiDB:PEXP_055590"/>
<comment type="caution">
    <text evidence="1">The sequence shown here is derived from an EMBL/GenBank/DDBJ whole genome shotgun (WGS) entry which is preliminary data.</text>
</comment>
<keyword evidence="2" id="KW-1185">Reference proteome</keyword>
<sequence length="53" mass="6168">MAKYKNNCYCLRDVAPLTMNPVTIEKNQDRIYSNRGLGGYSWHVKKKSFSNRA</sequence>
<dbReference type="OrthoDB" id="10496174at2759"/>
<proteinExistence type="predicted"/>
<protein>
    <submittedName>
        <fullName evidence="1">Uncharacterized protein</fullName>
    </submittedName>
</protein>
<organism evidence="1 2">
    <name type="scientific">Penicillium expansum</name>
    <name type="common">Blue mold rot fungus</name>
    <dbReference type="NCBI Taxonomy" id="27334"/>
    <lineage>
        <taxon>Eukaryota</taxon>
        <taxon>Fungi</taxon>
        <taxon>Dikarya</taxon>
        <taxon>Ascomycota</taxon>
        <taxon>Pezizomycotina</taxon>
        <taxon>Eurotiomycetes</taxon>
        <taxon>Eurotiomycetidae</taxon>
        <taxon>Eurotiales</taxon>
        <taxon>Aspergillaceae</taxon>
        <taxon>Penicillium</taxon>
    </lineage>
</organism>
<evidence type="ECO:0000313" key="1">
    <source>
        <dbReference type="EMBL" id="KGO61817.1"/>
    </source>
</evidence>
<dbReference type="RefSeq" id="XP_016602515.1">
    <property type="nucleotide sequence ID" value="XM_016738998.1"/>
</dbReference>
<dbReference type="HOGENOM" id="CLU_3069414_0_0_1"/>
<dbReference type="AlphaFoldDB" id="A0A0A2K267"/>